<evidence type="ECO:0000313" key="1">
    <source>
        <dbReference type="EMBL" id="QZN99460.1"/>
    </source>
</evidence>
<keyword evidence="2" id="KW-1185">Reference proteome</keyword>
<dbReference type="Gene3D" id="1.20.120.160">
    <property type="entry name" value="HPT domain"/>
    <property type="match status" value="1"/>
</dbReference>
<protein>
    <submittedName>
        <fullName evidence="1">Hpt domain-containing protein</fullName>
    </submittedName>
</protein>
<dbReference type="InterPro" id="IPR036641">
    <property type="entry name" value="HPT_dom_sf"/>
</dbReference>
<sequence length="115" mass="11887">MDDDTDGVKRRTSERIAEVRARFASGLGQRAEALSALARGAASADRSVADKAADDLRLGLHNLAGGAPTLGLADLGKAAAALEKRLIAERLADGGLELSVAERLAGDIERLPDLA</sequence>
<dbReference type="RefSeq" id="WP_261402530.1">
    <property type="nucleotide sequence ID" value="NZ_CP081869.1"/>
</dbReference>
<dbReference type="SUPFAM" id="SSF47226">
    <property type="entry name" value="Histidine-containing phosphotransfer domain, HPT domain"/>
    <property type="match status" value="1"/>
</dbReference>
<accession>A0A9E6ULX6</accession>
<reference evidence="1" key="1">
    <citation type="submission" date="2021-08" db="EMBL/GenBank/DDBJ databases">
        <authorList>
            <person name="Zhang H."/>
            <person name="Xu M."/>
            <person name="Yu Z."/>
            <person name="Yang L."/>
            <person name="Cai Y."/>
        </authorList>
    </citation>
    <scope>NUCLEOTIDE SEQUENCE</scope>
    <source>
        <strain evidence="1">CHL1</strain>
    </source>
</reference>
<name>A0A9E6ULX6_9HYPH</name>
<dbReference type="Proteomes" id="UP000825701">
    <property type="component" value="Chromosome"/>
</dbReference>
<evidence type="ECO:0000313" key="2">
    <source>
        <dbReference type="Proteomes" id="UP000825701"/>
    </source>
</evidence>
<dbReference type="GO" id="GO:0000160">
    <property type="term" value="P:phosphorelay signal transduction system"/>
    <property type="evidence" value="ECO:0007669"/>
    <property type="project" value="InterPro"/>
</dbReference>
<dbReference type="KEGG" id="cmet:K6K41_22460"/>
<gene>
    <name evidence="1" type="ORF">K6K41_22460</name>
</gene>
<organism evidence="1 2">
    <name type="scientific">Chenggangzhangella methanolivorans</name>
    <dbReference type="NCBI Taxonomy" id="1437009"/>
    <lineage>
        <taxon>Bacteria</taxon>
        <taxon>Pseudomonadati</taxon>
        <taxon>Pseudomonadota</taxon>
        <taxon>Alphaproteobacteria</taxon>
        <taxon>Hyphomicrobiales</taxon>
        <taxon>Methylopilaceae</taxon>
        <taxon>Chenggangzhangella</taxon>
    </lineage>
</organism>
<dbReference type="AlphaFoldDB" id="A0A9E6ULX6"/>
<dbReference type="EMBL" id="CP081869">
    <property type="protein sequence ID" value="QZN99460.1"/>
    <property type="molecule type" value="Genomic_DNA"/>
</dbReference>
<proteinExistence type="predicted"/>